<reference evidence="2" key="2">
    <citation type="submission" date="2017-06" db="EMBL/GenBank/DDBJ databases">
        <title>WGS assembly of Brachypodium distachyon.</title>
        <authorList>
            <consortium name="The International Brachypodium Initiative"/>
            <person name="Lucas S."/>
            <person name="Harmon-Smith M."/>
            <person name="Lail K."/>
            <person name="Tice H."/>
            <person name="Grimwood J."/>
            <person name="Bruce D."/>
            <person name="Barry K."/>
            <person name="Shu S."/>
            <person name="Lindquist E."/>
            <person name="Wang M."/>
            <person name="Pitluck S."/>
            <person name="Vogel J.P."/>
            <person name="Garvin D.F."/>
            <person name="Mockler T.C."/>
            <person name="Schmutz J."/>
            <person name="Rokhsar D."/>
            <person name="Bevan M.W."/>
        </authorList>
    </citation>
    <scope>NUCLEOTIDE SEQUENCE</scope>
    <source>
        <strain evidence="2">Bd21</strain>
    </source>
</reference>
<accession>A0A2K2DNN2</accession>
<reference evidence="2 3" key="1">
    <citation type="journal article" date="2010" name="Nature">
        <title>Genome sequencing and analysis of the model grass Brachypodium distachyon.</title>
        <authorList>
            <consortium name="International Brachypodium Initiative"/>
        </authorList>
    </citation>
    <scope>NUCLEOTIDE SEQUENCE [LARGE SCALE GENOMIC DNA]</scope>
    <source>
        <strain evidence="2 3">Bd21</strain>
    </source>
</reference>
<evidence type="ECO:0000313" key="3">
    <source>
        <dbReference type="EnsemblPlants" id="PNT75891"/>
    </source>
</evidence>
<gene>
    <name evidence="2" type="ORF">BRADI_1g40644v3</name>
</gene>
<protein>
    <submittedName>
        <fullName evidence="2 3">Uncharacterized protein</fullName>
    </submittedName>
</protein>
<dbReference type="Proteomes" id="UP000008810">
    <property type="component" value="Chromosome 1"/>
</dbReference>
<keyword evidence="1" id="KW-0812">Transmembrane</keyword>
<reference evidence="3" key="3">
    <citation type="submission" date="2018-08" db="UniProtKB">
        <authorList>
            <consortium name="EnsemblPlants"/>
        </authorList>
    </citation>
    <scope>IDENTIFICATION</scope>
    <source>
        <strain evidence="3">cv. Bd21</strain>
    </source>
</reference>
<evidence type="ECO:0000313" key="2">
    <source>
        <dbReference type="EMBL" id="PNT75891.1"/>
    </source>
</evidence>
<keyword evidence="1" id="KW-1133">Transmembrane helix</keyword>
<proteinExistence type="predicted"/>
<sequence>MFPNLYAIVSRKRKTHHKEFQDGNRFLALGSMSTTIQIYEFVVVWVLIRDFSLSRRSTMLSRVEASLD</sequence>
<keyword evidence="1" id="KW-0472">Membrane</keyword>
<keyword evidence="4" id="KW-1185">Reference proteome</keyword>
<dbReference type="InParanoid" id="A0A2K2DNN2"/>
<evidence type="ECO:0000256" key="1">
    <source>
        <dbReference type="SAM" id="Phobius"/>
    </source>
</evidence>
<dbReference type="EMBL" id="CM000880">
    <property type="protein sequence ID" value="PNT75891.1"/>
    <property type="molecule type" value="Genomic_DNA"/>
</dbReference>
<evidence type="ECO:0000313" key="4">
    <source>
        <dbReference type="Proteomes" id="UP000008810"/>
    </source>
</evidence>
<dbReference type="AlphaFoldDB" id="A0A2K2DNN2"/>
<dbReference type="Gramene" id="PNT75891">
    <property type="protein sequence ID" value="PNT75891"/>
    <property type="gene ID" value="BRADI_1g40644v3"/>
</dbReference>
<feature type="transmembrane region" description="Helical" evidence="1">
    <location>
        <begin position="26"/>
        <end position="48"/>
    </location>
</feature>
<organism evidence="2">
    <name type="scientific">Brachypodium distachyon</name>
    <name type="common">Purple false brome</name>
    <name type="synonym">Trachynia distachya</name>
    <dbReference type="NCBI Taxonomy" id="15368"/>
    <lineage>
        <taxon>Eukaryota</taxon>
        <taxon>Viridiplantae</taxon>
        <taxon>Streptophyta</taxon>
        <taxon>Embryophyta</taxon>
        <taxon>Tracheophyta</taxon>
        <taxon>Spermatophyta</taxon>
        <taxon>Magnoliopsida</taxon>
        <taxon>Liliopsida</taxon>
        <taxon>Poales</taxon>
        <taxon>Poaceae</taxon>
        <taxon>BOP clade</taxon>
        <taxon>Pooideae</taxon>
        <taxon>Stipodae</taxon>
        <taxon>Brachypodieae</taxon>
        <taxon>Brachypodium</taxon>
    </lineage>
</organism>
<dbReference type="EnsemblPlants" id="PNT75891">
    <property type="protein sequence ID" value="PNT75891"/>
    <property type="gene ID" value="BRADI_1g40644v3"/>
</dbReference>
<name>A0A2K2DNN2_BRADI</name>